<dbReference type="AlphaFoldDB" id="A0A9P7UQ17"/>
<protein>
    <submittedName>
        <fullName evidence="1">Uncharacterized protein</fullName>
    </submittedName>
</protein>
<comment type="caution">
    <text evidence="1">The sequence shown here is derived from an EMBL/GenBank/DDBJ whole genome shotgun (WGS) entry which is preliminary data.</text>
</comment>
<evidence type="ECO:0000313" key="2">
    <source>
        <dbReference type="Proteomes" id="UP001049176"/>
    </source>
</evidence>
<dbReference type="RefSeq" id="XP_043006727.1">
    <property type="nucleotide sequence ID" value="XM_043156912.1"/>
</dbReference>
<dbReference type="EMBL" id="CM032187">
    <property type="protein sequence ID" value="KAG7090257.1"/>
    <property type="molecule type" value="Genomic_DNA"/>
</dbReference>
<gene>
    <name evidence="1" type="ORF">E1B28_011854</name>
</gene>
<name>A0A9P7UQ17_9AGAR</name>
<reference evidence="1" key="1">
    <citation type="journal article" date="2021" name="Genome Biol. Evol.">
        <title>The assembled and annotated genome of the fairy-ring fungus Marasmius oreades.</title>
        <authorList>
            <person name="Hiltunen M."/>
            <person name="Ament-Velasquez S.L."/>
            <person name="Johannesson H."/>
        </authorList>
    </citation>
    <scope>NUCLEOTIDE SEQUENCE</scope>
    <source>
        <strain evidence="1">03SP1</strain>
    </source>
</reference>
<dbReference type="KEGG" id="more:E1B28_011854"/>
<dbReference type="GeneID" id="66080929"/>
<dbReference type="Proteomes" id="UP001049176">
    <property type="component" value="Chromosome 7"/>
</dbReference>
<organism evidence="1 2">
    <name type="scientific">Marasmius oreades</name>
    <name type="common">fairy-ring Marasmius</name>
    <dbReference type="NCBI Taxonomy" id="181124"/>
    <lineage>
        <taxon>Eukaryota</taxon>
        <taxon>Fungi</taxon>
        <taxon>Dikarya</taxon>
        <taxon>Basidiomycota</taxon>
        <taxon>Agaricomycotina</taxon>
        <taxon>Agaricomycetes</taxon>
        <taxon>Agaricomycetidae</taxon>
        <taxon>Agaricales</taxon>
        <taxon>Marasmiineae</taxon>
        <taxon>Marasmiaceae</taxon>
        <taxon>Marasmius</taxon>
    </lineage>
</organism>
<accession>A0A9P7UQ17</accession>
<sequence length="132" mass="14913">MSRFPFSSIPLAVRRLRFPVHIRVITLVPLSAADVHVKTIIHMLIPACYFHEIAIPCLMTAIQIRIQSFHHVLRCRLAPCYHRHSLLAPNRTSQQLSLWFAPSNLMVDWPRSSSSTPILAVPLPRGSDIASS</sequence>
<keyword evidence="2" id="KW-1185">Reference proteome</keyword>
<evidence type="ECO:0000313" key="1">
    <source>
        <dbReference type="EMBL" id="KAG7090257.1"/>
    </source>
</evidence>
<proteinExistence type="predicted"/>